<sequence>MDELTLEQRSILTECLRLLDKHKELCDEEEATGRCMDEQTDEVFDRYWHLLHDNFSMNLLRKVESEIGHGKFMETDYINALIKVLINQPKTIYEYNGYKLVRSKDCWGNQSYYASSNGIQYSDVFDAVDDDSAIRFFVESIDDDPGSPNF</sequence>
<accession>A0A829ZEY1</accession>
<proteinExistence type="predicted"/>
<evidence type="ECO:0000313" key="1">
    <source>
        <dbReference type="EMBL" id="GFI41908.1"/>
    </source>
</evidence>
<gene>
    <name evidence="1" type="ORF">IMSAGC017_01954</name>
</gene>
<comment type="caution">
    <text evidence="1">The sequence shown here is derived from an EMBL/GenBank/DDBJ whole genome shotgun (WGS) entry which is preliminary data.</text>
</comment>
<evidence type="ECO:0000313" key="2">
    <source>
        <dbReference type="Proteomes" id="UP000490821"/>
    </source>
</evidence>
<dbReference type="AlphaFoldDB" id="A0A829ZEY1"/>
<organism evidence="1 2">
    <name type="scientific">Thomasclavelia cocleata</name>
    <dbReference type="NCBI Taxonomy" id="69824"/>
    <lineage>
        <taxon>Bacteria</taxon>
        <taxon>Bacillati</taxon>
        <taxon>Bacillota</taxon>
        <taxon>Erysipelotrichia</taxon>
        <taxon>Erysipelotrichales</taxon>
        <taxon>Coprobacillaceae</taxon>
        <taxon>Thomasclavelia</taxon>
    </lineage>
</organism>
<name>A0A829ZEY1_9FIRM</name>
<dbReference type="RefSeq" id="WP_172473087.1">
    <property type="nucleotide sequence ID" value="NZ_BLMI01000238.1"/>
</dbReference>
<dbReference type="EMBL" id="BLMI01000238">
    <property type="protein sequence ID" value="GFI41908.1"/>
    <property type="molecule type" value="Genomic_DNA"/>
</dbReference>
<reference evidence="1 2" key="1">
    <citation type="journal article" date="2020" name="Microbiome">
        <title>Single-cell genomics of uncultured bacteria reveals dietary fiber responders in the mouse gut microbiota.</title>
        <authorList>
            <person name="Chijiiwa R."/>
            <person name="Hosokawa M."/>
            <person name="Kogawa M."/>
            <person name="Nishikawa Y."/>
            <person name="Ide K."/>
            <person name="Sakanashi C."/>
            <person name="Takahashi K."/>
            <person name="Takeyama H."/>
        </authorList>
    </citation>
    <scope>NUCLEOTIDE SEQUENCE [LARGE SCALE GENOMIC DNA]</scope>
    <source>
        <strain evidence="1">IMSAGC_017</strain>
    </source>
</reference>
<protein>
    <submittedName>
        <fullName evidence="1">Uncharacterized protein</fullName>
    </submittedName>
</protein>
<dbReference type="Proteomes" id="UP000490821">
    <property type="component" value="Unassembled WGS sequence"/>
</dbReference>